<dbReference type="Proteomes" id="UP001642484">
    <property type="component" value="Unassembled WGS sequence"/>
</dbReference>
<organism evidence="3 4">
    <name type="scientific">Durusdinium trenchii</name>
    <dbReference type="NCBI Taxonomy" id="1381693"/>
    <lineage>
        <taxon>Eukaryota</taxon>
        <taxon>Sar</taxon>
        <taxon>Alveolata</taxon>
        <taxon>Dinophyceae</taxon>
        <taxon>Suessiales</taxon>
        <taxon>Symbiodiniaceae</taxon>
        <taxon>Durusdinium</taxon>
    </lineage>
</organism>
<feature type="compositionally biased region" description="Low complexity" evidence="1">
    <location>
        <begin position="23"/>
        <end position="44"/>
    </location>
</feature>
<comment type="caution">
    <text evidence="3">The sequence shown here is derived from an EMBL/GenBank/DDBJ whole genome shotgun (WGS) entry which is preliminary data.</text>
</comment>
<evidence type="ECO:0000313" key="4">
    <source>
        <dbReference type="Proteomes" id="UP001642484"/>
    </source>
</evidence>
<dbReference type="EMBL" id="CAXAMN010005936">
    <property type="protein sequence ID" value="CAK9015913.1"/>
    <property type="molecule type" value="Genomic_DNA"/>
</dbReference>
<gene>
    <name evidence="3" type="ORF">CCMP2556_LOCUS12279</name>
</gene>
<proteinExistence type="predicted"/>
<evidence type="ECO:0000256" key="1">
    <source>
        <dbReference type="SAM" id="MobiDB-lite"/>
    </source>
</evidence>
<name>A0ABP0JN91_9DINO</name>
<keyword evidence="4" id="KW-1185">Reference proteome</keyword>
<feature type="chain" id="PRO_5047318762" evidence="2">
    <location>
        <begin position="21"/>
        <end position="75"/>
    </location>
</feature>
<accession>A0ABP0JN91</accession>
<keyword evidence="2" id="KW-0732">Signal</keyword>
<protein>
    <submittedName>
        <fullName evidence="3">Uncharacterized protein</fullName>
    </submittedName>
</protein>
<feature type="signal peptide" evidence="2">
    <location>
        <begin position="1"/>
        <end position="20"/>
    </location>
</feature>
<evidence type="ECO:0000313" key="3">
    <source>
        <dbReference type="EMBL" id="CAK9015913.1"/>
    </source>
</evidence>
<sequence>MARSLLGLLLLFWFLPATWLTPQTPQTPLAQTRLAQTRRAATARLPRRAEPSAAKKKTREEEKELREEISFFEYV</sequence>
<feature type="region of interest" description="Disordered" evidence="1">
    <location>
        <begin position="23"/>
        <end position="65"/>
    </location>
</feature>
<reference evidence="3 4" key="1">
    <citation type="submission" date="2024-02" db="EMBL/GenBank/DDBJ databases">
        <authorList>
            <person name="Chen Y."/>
            <person name="Shah S."/>
            <person name="Dougan E. K."/>
            <person name="Thang M."/>
            <person name="Chan C."/>
        </authorList>
    </citation>
    <scope>NUCLEOTIDE SEQUENCE [LARGE SCALE GENOMIC DNA]</scope>
</reference>
<evidence type="ECO:0000256" key="2">
    <source>
        <dbReference type="SAM" id="SignalP"/>
    </source>
</evidence>